<dbReference type="OrthoDB" id="1116574at2"/>
<sequence length="264" mass="28607">MAVRIQDVIDIFEERSGASPNGADRLLFGDAGASVTGIAVTFMATRQVLEQAHEIGANMIISHEGLFYSHHHAMPLPEDGPVYNAKLEAITGHNLAVYRYHDGLHRGGLDGIMEGLIQALGWEDCVTEHEPAASVVSLPPCTVGELAEHVKRQLGLGMLRAAGEPTMTCRRVGLLVGYRGGGNLAIPLFERHRLDAMLYGEGPEWETPEYVRDAVYAGQAKSLLVLGHAESEQPGMKLLADRLGRRFPGVPVQFIPVAPVFTVL</sequence>
<feature type="binding site" evidence="4">
    <location>
        <position position="63"/>
    </location>
    <ligand>
        <name>a divalent metal cation</name>
        <dbReference type="ChEBI" id="CHEBI:60240"/>
        <label>1</label>
    </ligand>
</feature>
<dbReference type="Gene3D" id="3.40.1390.30">
    <property type="entry name" value="NIF3 (NGG1p interacting factor 3)-like"/>
    <property type="match status" value="2"/>
</dbReference>
<dbReference type="PANTHER" id="PTHR13799">
    <property type="entry name" value="NGG1 INTERACTING FACTOR 3"/>
    <property type="match status" value="1"/>
</dbReference>
<evidence type="ECO:0000313" key="6">
    <source>
        <dbReference type="Proteomes" id="UP000249260"/>
    </source>
</evidence>
<name>A0A328UBM6_9BACL</name>
<dbReference type="AlphaFoldDB" id="A0A328UBM6"/>
<organism evidence="5 6">
    <name type="scientific">Paenibacillus montanisoli</name>
    <dbReference type="NCBI Taxonomy" id="2081970"/>
    <lineage>
        <taxon>Bacteria</taxon>
        <taxon>Bacillati</taxon>
        <taxon>Bacillota</taxon>
        <taxon>Bacilli</taxon>
        <taxon>Bacillales</taxon>
        <taxon>Paenibacillaceae</taxon>
        <taxon>Paenibacillus</taxon>
    </lineage>
</organism>
<accession>A0A328UBM6</accession>
<dbReference type="RefSeq" id="WP_112880569.1">
    <property type="nucleotide sequence ID" value="NZ_QLUW01000001.1"/>
</dbReference>
<evidence type="ECO:0000256" key="2">
    <source>
        <dbReference type="ARBA" id="ARBA00022112"/>
    </source>
</evidence>
<protein>
    <recommendedName>
        <fullName evidence="2">GTP cyclohydrolase 1 type 2 homolog</fullName>
    </recommendedName>
</protein>
<dbReference type="PANTHER" id="PTHR13799:SF14">
    <property type="entry name" value="GTP CYCLOHYDROLASE 1 TYPE 2 HOMOLOG"/>
    <property type="match status" value="1"/>
</dbReference>
<comment type="caution">
    <text evidence="5">The sequence shown here is derived from an EMBL/GenBank/DDBJ whole genome shotgun (WGS) entry which is preliminary data.</text>
</comment>
<evidence type="ECO:0000256" key="4">
    <source>
        <dbReference type="PIRSR" id="PIRSR602678-1"/>
    </source>
</evidence>
<dbReference type="Pfam" id="PF01784">
    <property type="entry name" value="DUF34_NIF3"/>
    <property type="match status" value="1"/>
</dbReference>
<dbReference type="GO" id="GO:0046872">
    <property type="term" value="F:metal ion binding"/>
    <property type="evidence" value="ECO:0007669"/>
    <property type="project" value="UniProtKB-KW"/>
</dbReference>
<dbReference type="InterPro" id="IPR036069">
    <property type="entry name" value="DUF34/NIF3_sf"/>
</dbReference>
<evidence type="ECO:0000256" key="3">
    <source>
        <dbReference type="ARBA" id="ARBA00022723"/>
    </source>
</evidence>
<reference evidence="5 6" key="1">
    <citation type="submission" date="2018-06" db="EMBL/GenBank/DDBJ databases">
        <title>Paenibacillus montanisoli sp. nov., isolated from mountain area soil.</title>
        <authorList>
            <person name="Wu M."/>
        </authorList>
    </citation>
    <scope>NUCLEOTIDE SEQUENCE [LARGE SCALE GENOMIC DNA]</scope>
    <source>
        <strain evidence="5 6">RA17</strain>
    </source>
</reference>
<comment type="similarity">
    <text evidence="1">Belongs to the GTP cyclohydrolase I type 2/NIF3 family.</text>
</comment>
<evidence type="ECO:0000256" key="1">
    <source>
        <dbReference type="ARBA" id="ARBA00006964"/>
    </source>
</evidence>
<gene>
    <name evidence="5" type="ORF">DL346_02915</name>
</gene>
<keyword evidence="6" id="KW-1185">Reference proteome</keyword>
<dbReference type="SUPFAM" id="SSF102705">
    <property type="entry name" value="NIF3 (NGG1p interacting factor 3)-like"/>
    <property type="match status" value="1"/>
</dbReference>
<evidence type="ECO:0000313" key="5">
    <source>
        <dbReference type="EMBL" id="RAP77446.1"/>
    </source>
</evidence>
<feature type="binding site" evidence="4">
    <location>
        <position position="232"/>
    </location>
    <ligand>
        <name>a divalent metal cation</name>
        <dbReference type="ChEBI" id="CHEBI:60240"/>
        <label>1</label>
    </ligand>
</feature>
<dbReference type="EMBL" id="QLUW01000001">
    <property type="protein sequence ID" value="RAP77446.1"/>
    <property type="molecule type" value="Genomic_DNA"/>
</dbReference>
<proteinExistence type="inferred from homology"/>
<feature type="binding site" evidence="4">
    <location>
        <position position="228"/>
    </location>
    <ligand>
        <name>a divalent metal cation</name>
        <dbReference type="ChEBI" id="CHEBI:60240"/>
        <label>1</label>
    </ligand>
</feature>
<dbReference type="GO" id="GO:0005737">
    <property type="term" value="C:cytoplasm"/>
    <property type="evidence" value="ECO:0007669"/>
    <property type="project" value="TreeGrafter"/>
</dbReference>
<dbReference type="InterPro" id="IPR002678">
    <property type="entry name" value="DUF34/NIF3"/>
</dbReference>
<dbReference type="Proteomes" id="UP000249260">
    <property type="component" value="Unassembled WGS sequence"/>
</dbReference>
<keyword evidence="3 4" id="KW-0479">Metal-binding</keyword>